<feature type="region of interest" description="Disordered" evidence="1">
    <location>
        <begin position="157"/>
        <end position="183"/>
    </location>
</feature>
<gene>
    <name evidence="2" type="ORF">PG997_009853</name>
</gene>
<dbReference type="Proteomes" id="UP001433268">
    <property type="component" value="Unassembled WGS sequence"/>
</dbReference>
<reference evidence="2 3" key="1">
    <citation type="submission" date="2023-01" db="EMBL/GenBank/DDBJ databases">
        <title>Analysis of 21 Apiospora genomes using comparative genomics revels a genus with tremendous synthesis potential of carbohydrate active enzymes and secondary metabolites.</title>
        <authorList>
            <person name="Sorensen T."/>
        </authorList>
    </citation>
    <scope>NUCLEOTIDE SEQUENCE [LARGE SCALE GENOMIC DNA]</scope>
    <source>
        <strain evidence="2 3">CBS 114990</strain>
    </source>
</reference>
<keyword evidence="3" id="KW-1185">Reference proteome</keyword>
<evidence type="ECO:0000313" key="3">
    <source>
        <dbReference type="Proteomes" id="UP001433268"/>
    </source>
</evidence>
<sequence>MAKHNKVASLATAISGGDPDQSKTTSEIAADKNMGYKIRVLIYDLRNISKDEGSQWRTLQTTDELYISGPYFTAREASIIKGAICVLEEDSEPSETPEIVETTIKKTMANFFEKRKASGDARPCGPHDLAPIYEAVFGIEKEEVQDERFLGRLRRQGLPAVEDEPKPAATAGPVGGKKKHKGK</sequence>
<organism evidence="2 3">
    <name type="scientific">Apiospora hydei</name>
    <dbReference type="NCBI Taxonomy" id="1337664"/>
    <lineage>
        <taxon>Eukaryota</taxon>
        <taxon>Fungi</taxon>
        <taxon>Dikarya</taxon>
        <taxon>Ascomycota</taxon>
        <taxon>Pezizomycotina</taxon>
        <taxon>Sordariomycetes</taxon>
        <taxon>Xylariomycetidae</taxon>
        <taxon>Amphisphaeriales</taxon>
        <taxon>Apiosporaceae</taxon>
        <taxon>Apiospora</taxon>
    </lineage>
</organism>
<name>A0ABR1VVB8_9PEZI</name>
<evidence type="ECO:0000256" key="1">
    <source>
        <dbReference type="SAM" id="MobiDB-lite"/>
    </source>
</evidence>
<dbReference type="EMBL" id="JAQQWN010000007">
    <property type="protein sequence ID" value="KAK8075190.1"/>
    <property type="molecule type" value="Genomic_DNA"/>
</dbReference>
<proteinExistence type="predicted"/>
<evidence type="ECO:0000313" key="2">
    <source>
        <dbReference type="EMBL" id="KAK8075190.1"/>
    </source>
</evidence>
<accession>A0ABR1VVB8</accession>
<protein>
    <submittedName>
        <fullName evidence="2">Uncharacterized protein</fullName>
    </submittedName>
</protein>
<dbReference type="GeneID" id="92047228"/>
<dbReference type="RefSeq" id="XP_066666130.1">
    <property type="nucleotide sequence ID" value="XM_066814168.1"/>
</dbReference>
<comment type="caution">
    <text evidence="2">The sequence shown here is derived from an EMBL/GenBank/DDBJ whole genome shotgun (WGS) entry which is preliminary data.</text>
</comment>